<keyword evidence="2" id="KW-0539">Nucleus</keyword>
<dbReference type="AlphaFoldDB" id="A0A5B7BY84"/>
<dbReference type="PANTHER" id="PTHR33172">
    <property type="entry name" value="OS08G0516900 PROTEIN"/>
    <property type="match status" value="1"/>
</dbReference>
<dbReference type="GO" id="GO:0006950">
    <property type="term" value="P:response to stress"/>
    <property type="evidence" value="ECO:0007669"/>
    <property type="project" value="UniProtKB-ARBA"/>
</dbReference>
<feature type="compositionally biased region" description="Low complexity" evidence="3">
    <location>
        <begin position="146"/>
        <end position="165"/>
    </location>
</feature>
<dbReference type="EMBL" id="GHES01041454">
    <property type="protein sequence ID" value="MPA72013.1"/>
    <property type="molecule type" value="Transcribed_RNA"/>
</dbReference>
<evidence type="ECO:0000256" key="2">
    <source>
        <dbReference type="ARBA" id="ARBA00023242"/>
    </source>
</evidence>
<comment type="subcellular location">
    <subcellularLocation>
        <location evidence="1">Nucleus</location>
    </subcellularLocation>
</comment>
<evidence type="ECO:0000256" key="3">
    <source>
        <dbReference type="SAM" id="MobiDB-lite"/>
    </source>
</evidence>
<dbReference type="PANTHER" id="PTHR33172:SF103">
    <property type="entry name" value="PROTEIN OXIDATIVE STRESS 3"/>
    <property type="match status" value="1"/>
</dbReference>
<dbReference type="GO" id="GO:0005634">
    <property type="term" value="C:nucleus"/>
    <property type="evidence" value="ECO:0007669"/>
    <property type="project" value="UniProtKB-SubCell"/>
</dbReference>
<feature type="region of interest" description="Disordered" evidence="3">
    <location>
        <begin position="44"/>
        <end position="71"/>
    </location>
</feature>
<sequence>MGGAKQIYQDNSLKENDGNEVWHDQWVIMEGGDDICDSISIEESFEDSTNSVESSSSSDSVEDATSSSPSYGPLYELSELVNHLPIKRGLSKYYKGKSQSFASLASVKSLEDLAKKESPFRKKLKTCKSYGGGLDGHRHSPKATISKKASSSRASFLSSLSRRGT</sequence>
<evidence type="ECO:0008006" key="5">
    <source>
        <dbReference type="Google" id="ProtNLM"/>
    </source>
</evidence>
<feature type="region of interest" description="Disordered" evidence="3">
    <location>
        <begin position="130"/>
        <end position="165"/>
    </location>
</feature>
<accession>A0A5B7BY84</accession>
<feature type="compositionally biased region" description="Low complexity" evidence="3">
    <location>
        <begin position="44"/>
        <end position="70"/>
    </location>
</feature>
<organism evidence="4">
    <name type="scientific">Davidia involucrata</name>
    <name type="common">Dove tree</name>
    <dbReference type="NCBI Taxonomy" id="16924"/>
    <lineage>
        <taxon>Eukaryota</taxon>
        <taxon>Viridiplantae</taxon>
        <taxon>Streptophyta</taxon>
        <taxon>Embryophyta</taxon>
        <taxon>Tracheophyta</taxon>
        <taxon>Spermatophyta</taxon>
        <taxon>Magnoliopsida</taxon>
        <taxon>eudicotyledons</taxon>
        <taxon>Gunneridae</taxon>
        <taxon>Pentapetalae</taxon>
        <taxon>asterids</taxon>
        <taxon>Cornales</taxon>
        <taxon>Nyssaceae</taxon>
        <taxon>Davidia</taxon>
    </lineage>
</organism>
<protein>
    <recommendedName>
        <fullName evidence="5">Oxidative stress 3</fullName>
    </recommendedName>
</protein>
<proteinExistence type="predicted"/>
<reference evidence="4" key="1">
    <citation type="submission" date="2019-08" db="EMBL/GenBank/DDBJ databases">
        <title>Reference gene set and small RNA set construction with multiple tissues from Davidia involucrata Baill.</title>
        <authorList>
            <person name="Yang H."/>
            <person name="Zhou C."/>
            <person name="Li G."/>
            <person name="Wang J."/>
            <person name="Gao P."/>
            <person name="Wang M."/>
            <person name="Wang R."/>
            <person name="Zhao Y."/>
        </authorList>
    </citation>
    <scope>NUCLEOTIDE SEQUENCE</scope>
    <source>
        <tissue evidence="4">Mixed with DoveR01_LX</tissue>
    </source>
</reference>
<name>A0A5B7BY84_DAVIN</name>
<evidence type="ECO:0000256" key="1">
    <source>
        <dbReference type="ARBA" id="ARBA00004123"/>
    </source>
</evidence>
<evidence type="ECO:0000313" key="4">
    <source>
        <dbReference type="EMBL" id="MPA72013.1"/>
    </source>
</evidence>
<gene>
    <name evidence="4" type="ORF">Din_041454</name>
</gene>
<dbReference type="InterPro" id="IPR051992">
    <property type="entry name" value="OxStress_Response_Reg"/>
</dbReference>